<proteinExistence type="predicted"/>
<dbReference type="HOGENOM" id="CLU_2758785_0_0_1"/>
<dbReference type="EMBL" id="KN833693">
    <property type="protein sequence ID" value="KIK28131.1"/>
    <property type="molecule type" value="Genomic_DNA"/>
</dbReference>
<dbReference type="Proteomes" id="UP000054018">
    <property type="component" value="Unassembled WGS sequence"/>
</dbReference>
<accession>A0A0C9ZFR1</accession>
<organism evidence="2 3">
    <name type="scientific">Pisolithus microcarpus 441</name>
    <dbReference type="NCBI Taxonomy" id="765257"/>
    <lineage>
        <taxon>Eukaryota</taxon>
        <taxon>Fungi</taxon>
        <taxon>Dikarya</taxon>
        <taxon>Basidiomycota</taxon>
        <taxon>Agaricomycotina</taxon>
        <taxon>Agaricomycetes</taxon>
        <taxon>Agaricomycetidae</taxon>
        <taxon>Boletales</taxon>
        <taxon>Sclerodermatineae</taxon>
        <taxon>Pisolithaceae</taxon>
        <taxon>Pisolithus</taxon>
    </lineage>
</organism>
<evidence type="ECO:0000313" key="2">
    <source>
        <dbReference type="EMBL" id="KIK28131.1"/>
    </source>
</evidence>
<protein>
    <submittedName>
        <fullName evidence="2">Uncharacterized protein</fullName>
    </submittedName>
</protein>
<keyword evidence="3" id="KW-1185">Reference proteome</keyword>
<evidence type="ECO:0000313" key="3">
    <source>
        <dbReference type="Proteomes" id="UP000054018"/>
    </source>
</evidence>
<reference evidence="3" key="2">
    <citation type="submission" date="2015-01" db="EMBL/GenBank/DDBJ databases">
        <title>Evolutionary Origins and Diversification of the Mycorrhizal Mutualists.</title>
        <authorList>
            <consortium name="DOE Joint Genome Institute"/>
            <consortium name="Mycorrhizal Genomics Consortium"/>
            <person name="Kohler A."/>
            <person name="Kuo A."/>
            <person name="Nagy L.G."/>
            <person name="Floudas D."/>
            <person name="Copeland A."/>
            <person name="Barry K.W."/>
            <person name="Cichocki N."/>
            <person name="Veneault-Fourrey C."/>
            <person name="LaButti K."/>
            <person name="Lindquist E.A."/>
            <person name="Lipzen A."/>
            <person name="Lundell T."/>
            <person name="Morin E."/>
            <person name="Murat C."/>
            <person name="Riley R."/>
            <person name="Ohm R."/>
            <person name="Sun H."/>
            <person name="Tunlid A."/>
            <person name="Henrissat B."/>
            <person name="Grigoriev I.V."/>
            <person name="Hibbett D.S."/>
            <person name="Martin F."/>
        </authorList>
    </citation>
    <scope>NUCLEOTIDE SEQUENCE [LARGE SCALE GENOMIC DNA]</scope>
    <source>
        <strain evidence="3">441</strain>
    </source>
</reference>
<sequence>MYSYQSNKPRPASLSQPFRNEEKCGTCSGNVFTSQRETLQCPRSMTRPCWLYSWSTYRSHDSLPFRRQLD</sequence>
<dbReference type="AlphaFoldDB" id="A0A0C9ZFR1"/>
<feature type="compositionally biased region" description="Polar residues" evidence="1">
    <location>
        <begin position="1"/>
        <end position="18"/>
    </location>
</feature>
<gene>
    <name evidence="2" type="ORF">PISMIDRAFT_606198</name>
</gene>
<reference evidence="2 3" key="1">
    <citation type="submission" date="2014-04" db="EMBL/GenBank/DDBJ databases">
        <authorList>
            <consortium name="DOE Joint Genome Institute"/>
            <person name="Kuo A."/>
            <person name="Kohler A."/>
            <person name="Costa M.D."/>
            <person name="Nagy L.G."/>
            <person name="Floudas D."/>
            <person name="Copeland A."/>
            <person name="Barry K.W."/>
            <person name="Cichocki N."/>
            <person name="Veneault-Fourrey C."/>
            <person name="LaButti K."/>
            <person name="Lindquist E.A."/>
            <person name="Lipzen A."/>
            <person name="Lundell T."/>
            <person name="Morin E."/>
            <person name="Murat C."/>
            <person name="Sun H."/>
            <person name="Tunlid A."/>
            <person name="Henrissat B."/>
            <person name="Grigoriev I.V."/>
            <person name="Hibbett D.S."/>
            <person name="Martin F."/>
            <person name="Nordberg H.P."/>
            <person name="Cantor M.N."/>
            <person name="Hua S.X."/>
        </authorList>
    </citation>
    <scope>NUCLEOTIDE SEQUENCE [LARGE SCALE GENOMIC DNA]</scope>
    <source>
        <strain evidence="2 3">441</strain>
    </source>
</reference>
<name>A0A0C9ZFR1_9AGAM</name>
<feature type="region of interest" description="Disordered" evidence="1">
    <location>
        <begin position="1"/>
        <end position="21"/>
    </location>
</feature>
<evidence type="ECO:0000256" key="1">
    <source>
        <dbReference type="SAM" id="MobiDB-lite"/>
    </source>
</evidence>